<protein>
    <recommendedName>
        <fullName evidence="2">DUF4426 domain-containing protein</fullName>
    </recommendedName>
</protein>
<dbReference type="eggNOG" id="ENOG503303T">
    <property type="taxonomic scope" value="Bacteria"/>
</dbReference>
<dbReference type="RefSeq" id="WP_015817400.1">
    <property type="nucleotide sequence ID" value="NC_012997.1"/>
</dbReference>
<organism evidence="3 4">
    <name type="scientific">Teredinibacter turnerae (strain ATCC 39867 / T7901)</name>
    <dbReference type="NCBI Taxonomy" id="377629"/>
    <lineage>
        <taxon>Bacteria</taxon>
        <taxon>Pseudomonadati</taxon>
        <taxon>Pseudomonadota</taxon>
        <taxon>Gammaproteobacteria</taxon>
        <taxon>Cellvibrionales</taxon>
        <taxon>Cellvibrionaceae</taxon>
        <taxon>Teredinibacter</taxon>
    </lineage>
</organism>
<feature type="chain" id="PRO_5002948947" description="DUF4426 domain-containing protein" evidence="1">
    <location>
        <begin position="20"/>
        <end position="145"/>
    </location>
</feature>
<dbReference type="KEGG" id="ttu:TERTU_0217"/>
<proteinExistence type="predicted"/>
<dbReference type="EMBL" id="CP001614">
    <property type="protein sequence ID" value="ACR11288.1"/>
    <property type="molecule type" value="Genomic_DNA"/>
</dbReference>
<dbReference type="Proteomes" id="UP000009080">
    <property type="component" value="Chromosome"/>
</dbReference>
<reference evidence="3 4" key="1">
    <citation type="journal article" date="2009" name="PLoS ONE">
        <title>The complete genome of Teredinibacter turnerae T7901: an intracellular endosymbiont of marine wood-boring bivalves (shipworms).</title>
        <authorList>
            <person name="Yang J.C."/>
            <person name="Madupu R."/>
            <person name="Durkin A.S."/>
            <person name="Ekborg N.A."/>
            <person name="Pedamallu C.S."/>
            <person name="Hostetler J.B."/>
            <person name="Radune D."/>
            <person name="Toms B.S."/>
            <person name="Henrissat B."/>
            <person name="Coutinho P.M."/>
            <person name="Schwarz S."/>
            <person name="Field L."/>
            <person name="Trindade-Silva A.E."/>
            <person name="Soares C.A.G."/>
            <person name="Elshahawi S."/>
            <person name="Hanora A."/>
            <person name="Schmidt E.W."/>
            <person name="Haygood M.G."/>
            <person name="Posfai J."/>
            <person name="Benner J."/>
            <person name="Madinger C."/>
            <person name="Nove J."/>
            <person name="Anton B."/>
            <person name="Chaudhary K."/>
            <person name="Foster J."/>
            <person name="Holman A."/>
            <person name="Kumar S."/>
            <person name="Lessard P.A."/>
            <person name="Luyten Y.A."/>
            <person name="Slatko B."/>
            <person name="Wood N."/>
            <person name="Wu B."/>
            <person name="Teplitski M."/>
            <person name="Mougous J.D."/>
            <person name="Ward N."/>
            <person name="Eisen J.A."/>
            <person name="Badger J.H."/>
            <person name="Distel D.L."/>
        </authorList>
    </citation>
    <scope>NUCLEOTIDE SEQUENCE [LARGE SCALE GENOMIC DNA]</scope>
    <source>
        <strain evidence="4">ATCC 39867 / T7901</strain>
    </source>
</reference>
<gene>
    <name evidence="3" type="ordered locus">TERTU_0217</name>
</gene>
<dbReference type="Gene3D" id="2.60.40.3340">
    <property type="entry name" value="Domain of unknown function DUF4426"/>
    <property type="match status" value="1"/>
</dbReference>
<keyword evidence="4" id="KW-1185">Reference proteome</keyword>
<keyword evidence="1" id="KW-0732">Signal</keyword>
<evidence type="ECO:0000313" key="3">
    <source>
        <dbReference type="EMBL" id="ACR11288.1"/>
    </source>
</evidence>
<evidence type="ECO:0000259" key="2">
    <source>
        <dbReference type="Pfam" id="PF14467"/>
    </source>
</evidence>
<dbReference type="HOGENOM" id="CLU_141658_0_0_6"/>
<dbReference type="Pfam" id="PF14467">
    <property type="entry name" value="DUF4426"/>
    <property type="match status" value="1"/>
</dbReference>
<evidence type="ECO:0000256" key="1">
    <source>
        <dbReference type="SAM" id="SignalP"/>
    </source>
</evidence>
<sequence>MKTMISLLALFALSLSVHADVSSQASHRFGAYELHYSILPSTFIPADVAAAAGIKRSKYESLINVSVTRTGEYGGLPVTLRGTVANLMQQQKPLVFQTIEEQNAVYYLAPLRHTGEEQIHITLEATVEGGEPINLKFTTKLYPDN</sequence>
<dbReference type="InterPro" id="IPR025218">
    <property type="entry name" value="DUF4426"/>
</dbReference>
<accession>C5BLJ6</accession>
<name>C5BLJ6_TERTT</name>
<evidence type="ECO:0000313" key="4">
    <source>
        <dbReference type="Proteomes" id="UP000009080"/>
    </source>
</evidence>
<dbReference type="STRING" id="377629.TERTU_0217"/>
<dbReference type="AlphaFoldDB" id="C5BLJ6"/>
<dbReference type="OrthoDB" id="8563353at2"/>
<feature type="signal peptide" evidence="1">
    <location>
        <begin position="1"/>
        <end position="19"/>
    </location>
</feature>
<feature type="domain" description="DUF4426" evidence="2">
    <location>
        <begin position="27"/>
        <end position="144"/>
    </location>
</feature>